<keyword evidence="2" id="KW-0812">Transmembrane</keyword>
<dbReference type="InterPro" id="IPR009061">
    <property type="entry name" value="DNA-bd_dom_put_sf"/>
</dbReference>
<dbReference type="GO" id="GO:0006355">
    <property type="term" value="P:regulation of DNA-templated transcription"/>
    <property type="evidence" value="ECO:0007669"/>
    <property type="project" value="InterPro"/>
</dbReference>
<reference evidence="4 5" key="1">
    <citation type="submission" date="2015-05" db="EMBL/GenBank/DDBJ databases">
        <title>Critical biogeochemical functions in the subsurface are associated with bacteria from new phyla and little studied lineages.</title>
        <authorList>
            <person name="Hug L.A."/>
            <person name="Thomas B.C."/>
            <person name="Sharon I."/>
            <person name="Brown C.T."/>
            <person name="Sharma R."/>
            <person name="Hettich R.L."/>
            <person name="Wilkins M.J."/>
            <person name="Williams K.H."/>
            <person name="Singh A."/>
            <person name="Banfield J.F."/>
        </authorList>
    </citation>
    <scope>NUCLEOTIDE SEQUENCE [LARGE SCALE GENOMIC DNA]</scope>
    <source>
        <strain evidence="4">CSP1-7</strain>
    </source>
</reference>
<feature type="transmembrane region" description="Helical" evidence="2">
    <location>
        <begin position="109"/>
        <end position="132"/>
    </location>
</feature>
<comment type="caution">
    <text evidence="4">The sequence shown here is derived from an EMBL/GenBank/DDBJ whole genome shotgun (WGS) entry which is preliminary data.</text>
</comment>
<dbReference type="CDD" id="cd04762">
    <property type="entry name" value="HTH_MerR-trunc"/>
    <property type="match status" value="1"/>
</dbReference>
<dbReference type="Gene3D" id="1.10.1660.10">
    <property type="match status" value="1"/>
</dbReference>
<protein>
    <submittedName>
        <fullName evidence="4">Excisionase family DNA binding domain-containing protein</fullName>
    </submittedName>
</protein>
<keyword evidence="2" id="KW-1133">Transmembrane helix</keyword>
<feature type="region of interest" description="Disordered" evidence="1">
    <location>
        <begin position="30"/>
        <end position="50"/>
    </location>
</feature>
<sequence>MNNALPESSLYSITEASRILGVSPTTLRRWEDEGRLTPARTPGGDRRFSPEDIQNILQSFRKETDQRLNTEVETLPPLPLNPDPVTPPPPPLIPIRQIENYRPRRPRPYFHFALALTFLLTGYIFFSSIPLLTKMRLERAFSPGPANPIVDVNDALEYKITETGELRLGLKFPVDIGVLFAKSLNVAEDAILNTARFLGTVFFGNGDDYFISPTGDASFNSVNSGAISVTSLNVENLTVTGTTTGVTGTGGGGGLATGGDADTLEGQPGSYYLDLGNEIGTCANCLTTAEIDESTLSISAANADTIDFLDSL</sequence>
<dbReference type="Pfam" id="PF13411">
    <property type="entry name" value="MerR_1"/>
    <property type="match status" value="1"/>
</dbReference>
<dbReference type="SUPFAM" id="SSF46955">
    <property type="entry name" value="Putative DNA-binding domain"/>
    <property type="match status" value="1"/>
</dbReference>
<dbReference type="AlphaFoldDB" id="A0A0T5ZX05"/>
<gene>
    <name evidence="4" type="ORF">XU08_C0006G0001</name>
</gene>
<accession>A0A0T5ZX05</accession>
<dbReference type="GO" id="GO:0003677">
    <property type="term" value="F:DNA binding"/>
    <property type="evidence" value="ECO:0007669"/>
    <property type="project" value="InterPro"/>
</dbReference>
<dbReference type="PROSITE" id="PS50937">
    <property type="entry name" value="HTH_MERR_2"/>
    <property type="match status" value="1"/>
</dbReference>
<dbReference type="InterPro" id="IPR010093">
    <property type="entry name" value="SinI_DNA-bd"/>
</dbReference>
<organism evidence="4 5">
    <name type="scientific">candidate division WWE3 bacterium CSP1-7</name>
    <dbReference type="NCBI Taxonomy" id="1576480"/>
    <lineage>
        <taxon>Bacteria</taxon>
        <taxon>Katanobacteria</taxon>
    </lineage>
</organism>
<keyword evidence="2" id="KW-0472">Membrane</keyword>
<name>A0A0T5ZX05_UNCKA</name>
<evidence type="ECO:0000256" key="1">
    <source>
        <dbReference type="SAM" id="MobiDB-lite"/>
    </source>
</evidence>
<feature type="non-terminal residue" evidence="4">
    <location>
        <position position="312"/>
    </location>
</feature>
<dbReference type="STRING" id="1576480.XU08_C0006G0001"/>
<proteinExistence type="predicted"/>
<evidence type="ECO:0000256" key="2">
    <source>
        <dbReference type="SAM" id="Phobius"/>
    </source>
</evidence>
<dbReference type="Proteomes" id="UP000051297">
    <property type="component" value="Unassembled WGS sequence"/>
</dbReference>
<dbReference type="EMBL" id="LDXK01000006">
    <property type="protein sequence ID" value="KRT67214.1"/>
    <property type="molecule type" value="Genomic_DNA"/>
</dbReference>
<evidence type="ECO:0000259" key="3">
    <source>
        <dbReference type="PROSITE" id="PS50937"/>
    </source>
</evidence>
<dbReference type="NCBIfam" id="TIGR01764">
    <property type="entry name" value="excise"/>
    <property type="match status" value="1"/>
</dbReference>
<dbReference type="SMART" id="SM00422">
    <property type="entry name" value="HTH_MERR"/>
    <property type="match status" value="1"/>
</dbReference>
<evidence type="ECO:0000313" key="4">
    <source>
        <dbReference type="EMBL" id="KRT67214.1"/>
    </source>
</evidence>
<feature type="domain" description="HTH merR-type" evidence="3">
    <location>
        <begin position="10"/>
        <end position="54"/>
    </location>
</feature>
<dbReference type="InterPro" id="IPR000551">
    <property type="entry name" value="MerR-type_HTH_dom"/>
</dbReference>
<evidence type="ECO:0000313" key="5">
    <source>
        <dbReference type="Proteomes" id="UP000051297"/>
    </source>
</evidence>